<dbReference type="RefSeq" id="WP_091286396.1">
    <property type="nucleotide sequence ID" value="NZ_FNON01000001.1"/>
</dbReference>
<reference evidence="1 2" key="1">
    <citation type="submission" date="2016-10" db="EMBL/GenBank/DDBJ databases">
        <authorList>
            <person name="de Groot N.N."/>
        </authorList>
    </citation>
    <scope>NUCLEOTIDE SEQUENCE [LARGE SCALE GENOMIC DNA]</scope>
    <source>
        <strain evidence="1 2">CPCC 202699</strain>
    </source>
</reference>
<gene>
    <name evidence="1" type="ORF">SAMN05421504_101668</name>
</gene>
<evidence type="ECO:0000313" key="1">
    <source>
        <dbReference type="EMBL" id="SDW46838.1"/>
    </source>
</evidence>
<dbReference type="AlphaFoldDB" id="A0A1H2TSX4"/>
<dbReference type="STRING" id="589385.SAMN05421504_101668"/>
<name>A0A1H2TSX4_9PSEU</name>
<dbReference type="OrthoDB" id="9843737at2"/>
<keyword evidence="2" id="KW-1185">Reference proteome</keyword>
<evidence type="ECO:0000313" key="2">
    <source>
        <dbReference type="Proteomes" id="UP000199515"/>
    </source>
</evidence>
<dbReference type="Proteomes" id="UP000199515">
    <property type="component" value="Unassembled WGS sequence"/>
</dbReference>
<dbReference type="EMBL" id="FNON01000001">
    <property type="protein sequence ID" value="SDW46838.1"/>
    <property type="molecule type" value="Genomic_DNA"/>
</dbReference>
<sequence length="114" mass="11965">MRNTVTAPNIQRLGDTFVCSGIEPTFVPAGGAHVRQAFVKLPVRFAGRPVVTAVVHPREAPASAGVAFVIFNITVTPIGETGTQIKISATNNAVGVPVEGLFECDYIITGKGLF</sequence>
<accession>A0A1H2TSX4</accession>
<organism evidence="1 2">
    <name type="scientific">Amycolatopsis xylanica</name>
    <dbReference type="NCBI Taxonomy" id="589385"/>
    <lineage>
        <taxon>Bacteria</taxon>
        <taxon>Bacillati</taxon>
        <taxon>Actinomycetota</taxon>
        <taxon>Actinomycetes</taxon>
        <taxon>Pseudonocardiales</taxon>
        <taxon>Pseudonocardiaceae</taxon>
        <taxon>Amycolatopsis</taxon>
    </lineage>
</organism>
<protein>
    <submittedName>
        <fullName evidence="1">Uncharacterized protein</fullName>
    </submittedName>
</protein>
<proteinExistence type="predicted"/>